<organism evidence="6 7">
    <name type="scientific">Cladosporium halotolerans</name>
    <dbReference type="NCBI Taxonomy" id="1052096"/>
    <lineage>
        <taxon>Eukaryota</taxon>
        <taxon>Fungi</taxon>
        <taxon>Dikarya</taxon>
        <taxon>Ascomycota</taxon>
        <taxon>Pezizomycotina</taxon>
        <taxon>Dothideomycetes</taxon>
        <taxon>Dothideomycetidae</taxon>
        <taxon>Cladosporiales</taxon>
        <taxon>Cladosporiaceae</taxon>
        <taxon>Cladosporium</taxon>
    </lineage>
</organism>
<dbReference type="InterPro" id="IPR017853">
    <property type="entry name" value="GH"/>
</dbReference>
<comment type="similarity">
    <text evidence="1 4">Belongs to the glycosyl hydrolase 1 family.</text>
</comment>
<evidence type="ECO:0000313" key="6">
    <source>
        <dbReference type="EMBL" id="KAL1589358.1"/>
    </source>
</evidence>
<dbReference type="InterPro" id="IPR001360">
    <property type="entry name" value="Glyco_hydro_1"/>
</dbReference>
<evidence type="ECO:0008006" key="8">
    <source>
        <dbReference type="Google" id="ProtNLM"/>
    </source>
</evidence>
<dbReference type="PROSITE" id="PS00653">
    <property type="entry name" value="GLYCOSYL_HYDROL_F1_2"/>
    <property type="match status" value="1"/>
</dbReference>
<evidence type="ECO:0000256" key="1">
    <source>
        <dbReference type="ARBA" id="ARBA00010838"/>
    </source>
</evidence>
<keyword evidence="7" id="KW-1185">Reference proteome</keyword>
<dbReference type="Proteomes" id="UP000803884">
    <property type="component" value="Unassembled WGS sequence"/>
</dbReference>
<keyword evidence="2" id="KW-0378">Hydrolase</keyword>
<evidence type="ECO:0000256" key="4">
    <source>
        <dbReference type="RuleBase" id="RU003690"/>
    </source>
</evidence>
<dbReference type="Gene3D" id="3.20.20.80">
    <property type="entry name" value="Glycosidases"/>
    <property type="match status" value="1"/>
</dbReference>
<feature type="chain" id="PRO_5044209758" description="Glycoside hydrolase family 1 protein" evidence="5">
    <location>
        <begin position="21"/>
        <end position="592"/>
    </location>
</feature>
<reference evidence="6 7" key="1">
    <citation type="journal article" date="2020" name="Microbiol. Resour. Announc.">
        <title>Draft Genome Sequence of a Cladosporium Species Isolated from the Mesophotic Ascidian Didemnum maculosum.</title>
        <authorList>
            <person name="Gioti A."/>
            <person name="Siaperas R."/>
            <person name="Nikolaivits E."/>
            <person name="Le Goff G."/>
            <person name="Ouazzani J."/>
            <person name="Kotoulas G."/>
            <person name="Topakas E."/>
        </authorList>
    </citation>
    <scope>NUCLEOTIDE SEQUENCE [LARGE SCALE GENOMIC DNA]</scope>
    <source>
        <strain evidence="6 7">TM138-S3</strain>
    </source>
</reference>
<dbReference type="EMBL" id="JAAQHG020000005">
    <property type="protein sequence ID" value="KAL1589358.1"/>
    <property type="molecule type" value="Genomic_DNA"/>
</dbReference>
<dbReference type="PANTHER" id="PTHR10353:SF36">
    <property type="entry name" value="LP05116P"/>
    <property type="match status" value="1"/>
</dbReference>
<feature type="signal peptide" evidence="5">
    <location>
        <begin position="1"/>
        <end position="20"/>
    </location>
</feature>
<evidence type="ECO:0000256" key="3">
    <source>
        <dbReference type="ARBA" id="ARBA00023295"/>
    </source>
</evidence>
<dbReference type="PRINTS" id="PR00131">
    <property type="entry name" value="GLHYDRLASE1"/>
</dbReference>
<keyword evidence="3" id="KW-0326">Glycosidase</keyword>
<dbReference type="Pfam" id="PF00232">
    <property type="entry name" value="Glyco_hydro_1"/>
    <property type="match status" value="1"/>
</dbReference>
<accession>A0AB34KWC8</accession>
<sequence length="592" mass="65745">MYSQVLFALMGAVASQTTSGTPTNQSITASAAYNGSTTPSPTSPILQLNLNLEDVWDLLIGPVAVANTTTTYSPTPVPSSSLIPPPPLYYSPFPTGQQVPLTPKNESWSFPSDFWWGVAGAAFQIEGAAKDEGRGPSVWDALTRVTNHIVDNSTADVADNNYYMYKEDISRLAAQGVKIYSFSLSWSRILPFGRGPVNQQAIDHYNDLINTCIEYGVEPSVTLYHWDTPLVLQDTYGGWLSEDIVPDFVEYARIAFEAFGDRVSKWYTVNEPIVFCNQYPLPAQYFKNFTIPNKQQPFHCGQSVLLAHSQAYHVGKSILGDHSSITYKNNGGYKIPLTNSSADAQAVQRAWDFNEGWFSDPVYLTGDYPESVKEYVSGFLRDFTDEEKQQILGSSDFYAHDAYTAQFYMAPDSGLDSCIGNVTHPLYPSCANTTYTYSAEDGGWVIGPAADPGSPWLHKATDWVPAFLKYMQDTWVTPSPGPVKGVAVTEFGFAEPFEGSKTLLQDILYDAVRTSYYHDYMEAILMAIAEGTDVVGCLAWSFVDNFEWQQGYASRFGMQYVNFSDPALPRYYKASFFEYINAFKIYGSEGGD</sequence>
<evidence type="ECO:0000313" key="7">
    <source>
        <dbReference type="Proteomes" id="UP000803884"/>
    </source>
</evidence>
<evidence type="ECO:0000256" key="2">
    <source>
        <dbReference type="ARBA" id="ARBA00022801"/>
    </source>
</evidence>
<dbReference type="GO" id="GO:0008422">
    <property type="term" value="F:beta-glucosidase activity"/>
    <property type="evidence" value="ECO:0007669"/>
    <property type="project" value="TreeGrafter"/>
</dbReference>
<dbReference type="AlphaFoldDB" id="A0AB34KWC8"/>
<evidence type="ECO:0000256" key="5">
    <source>
        <dbReference type="SAM" id="SignalP"/>
    </source>
</evidence>
<dbReference type="SUPFAM" id="SSF51445">
    <property type="entry name" value="(Trans)glycosidases"/>
    <property type="match status" value="1"/>
</dbReference>
<protein>
    <recommendedName>
        <fullName evidence="8">Glycoside hydrolase family 1 protein</fullName>
    </recommendedName>
</protein>
<dbReference type="GeneID" id="96003392"/>
<dbReference type="InterPro" id="IPR033132">
    <property type="entry name" value="GH_1_N_CS"/>
</dbReference>
<dbReference type="GO" id="GO:0005975">
    <property type="term" value="P:carbohydrate metabolic process"/>
    <property type="evidence" value="ECO:0007669"/>
    <property type="project" value="InterPro"/>
</dbReference>
<comment type="caution">
    <text evidence="6">The sequence shown here is derived from an EMBL/GenBank/DDBJ whole genome shotgun (WGS) entry which is preliminary data.</text>
</comment>
<name>A0AB34KWC8_9PEZI</name>
<dbReference type="RefSeq" id="XP_069232463.1">
    <property type="nucleotide sequence ID" value="XM_069370554.1"/>
</dbReference>
<gene>
    <name evidence="6" type="ORF">WHR41_01948</name>
</gene>
<dbReference type="PANTHER" id="PTHR10353">
    <property type="entry name" value="GLYCOSYL HYDROLASE"/>
    <property type="match status" value="1"/>
</dbReference>
<proteinExistence type="inferred from homology"/>
<keyword evidence="5" id="KW-0732">Signal</keyword>